<name>A0A060T612_BLAAD</name>
<sequence>MSFLRNYFPQFANDIVPDYQAQPVCLRDVNDLSHCIYSDKEASSGRRLCLNDALTGRVVCVDNSNSLIPTEVEALPAGGNFVCVRDTSDGTVVCVKESSRSPKKPYQMPNLNRRQNANETSTGGGGGGGAGGGGANNTGGGGGGGGNNTSPAPGAGSSVEVPKVFVAFMALSIAAFGLL</sequence>
<organism evidence="2">
    <name type="scientific">Blastobotrys adeninivorans</name>
    <name type="common">Yeast</name>
    <name type="synonym">Arxula adeninivorans</name>
    <dbReference type="NCBI Taxonomy" id="409370"/>
    <lineage>
        <taxon>Eukaryota</taxon>
        <taxon>Fungi</taxon>
        <taxon>Dikarya</taxon>
        <taxon>Ascomycota</taxon>
        <taxon>Saccharomycotina</taxon>
        <taxon>Dipodascomycetes</taxon>
        <taxon>Dipodascales</taxon>
        <taxon>Trichomonascaceae</taxon>
        <taxon>Blastobotrys</taxon>
    </lineage>
</organism>
<reference evidence="2" key="2">
    <citation type="submission" date="2014-06" db="EMBL/GenBank/DDBJ databases">
        <title>The complete genome of Blastobotrys (Arxula) adeninivorans LS3 - a yeast of biotechnological interest.</title>
        <authorList>
            <person name="Kunze G."/>
            <person name="Gaillardin C."/>
            <person name="Czernicka M."/>
            <person name="Durrens P."/>
            <person name="Martin T."/>
            <person name="Boer E."/>
            <person name="Gabaldon T."/>
            <person name="Cruz J."/>
            <person name="Talla E."/>
            <person name="Marck C."/>
            <person name="Goffeau A."/>
            <person name="Barbe V."/>
            <person name="Baret P."/>
            <person name="Baronian K."/>
            <person name="Beier S."/>
            <person name="Bleykasten C."/>
            <person name="Bode R."/>
            <person name="Casaregola S."/>
            <person name="Despons L."/>
            <person name="Fairhead C."/>
            <person name="Giersberg M."/>
            <person name="Gierski P."/>
            <person name="Hahnel U."/>
            <person name="Hartmann A."/>
            <person name="Jankowska D."/>
            <person name="Jubin C."/>
            <person name="Jung P."/>
            <person name="Lafontaine I."/>
            <person name="Leh-Louis V."/>
            <person name="Lemaire M."/>
            <person name="Marcet-Houben M."/>
            <person name="Mascher M."/>
            <person name="Morel G."/>
            <person name="Richard G.-F."/>
            <person name="Riechen J."/>
            <person name="Sacerdot C."/>
            <person name="Sarkar A."/>
            <person name="Savel G."/>
            <person name="Schacherer J."/>
            <person name="Sherman D."/>
            <person name="Straub M.-L."/>
            <person name="Stein N."/>
            <person name="Thierry A."/>
            <person name="Trautwein-Schult A."/>
            <person name="Westhof E."/>
            <person name="Worch S."/>
            <person name="Dujon B."/>
            <person name="Souciet J.-L."/>
            <person name="Wincker P."/>
            <person name="Scholz U."/>
            <person name="Neuveglise N."/>
        </authorList>
    </citation>
    <scope>NUCLEOTIDE SEQUENCE</scope>
    <source>
        <strain evidence="2">LS3</strain>
    </source>
</reference>
<evidence type="ECO:0000313" key="2">
    <source>
        <dbReference type="EMBL" id="CDP36408.1"/>
    </source>
</evidence>
<feature type="region of interest" description="Disordered" evidence="1">
    <location>
        <begin position="94"/>
        <end position="156"/>
    </location>
</feature>
<dbReference type="EMBL" id="HG937692">
    <property type="protein sequence ID" value="CDP36408.1"/>
    <property type="molecule type" value="Genomic_DNA"/>
</dbReference>
<accession>A0A060T612</accession>
<protein>
    <submittedName>
        <fullName evidence="2">ARAD1B12276p</fullName>
    </submittedName>
</protein>
<feature type="compositionally biased region" description="Polar residues" evidence="1">
    <location>
        <begin position="109"/>
        <end position="119"/>
    </location>
</feature>
<proteinExistence type="predicted"/>
<feature type="compositionally biased region" description="Gly residues" evidence="1">
    <location>
        <begin position="122"/>
        <end position="147"/>
    </location>
</feature>
<evidence type="ECO:0000256" key="1">
    <source>
        <dbReference type="SAM" id="MobiDB-lite"/>
    </source>
</evidence>
<dbReference type="AlphaFoldDB" id="A0A060T612"/>
<reference evidence="2" key="1">
    <citation type="submission" date="2014-02" db="EMBL/GenBank/DDBJ databases">
        <authorList>
            <person name="Genoscope - CEA"/>
        </authorList>
    </citation>
    <scope>NUCLEOTIDE SEQUENCE</scope>
    <source>
        <strain evidence="2">LS3</strain>
    </source>
</reference>
<gene>
    <name evidence="2" type="ORF">GNLVRS02_ARAD1B12276g</name>
</gene>